<comment type="caution">
    <text evidence="2">The sequence shown here is derived from an EMBL/GenBank/DDBJ whole genome shotgun (WGS) entry which is preliminary data.</text>
</comment>
<feature type="region of interest" description="Disordered" evidence="1">
    <location>
        <begin position="1"/>
        <end position="31"/>
    </location>
</feature>
<protein>
    <submittedName>
        <fullName evidence="2">Uncharacterized protein</fullName>
    </submittedName>
</protein>
<dbReference type="Proteomes" id="UP001206483">
    <property type="component" value="Unassembled WGS sequence"/>
</dbReference>
<organism evidence="2 3">
    <name type="scientific">Kitasatospora paracochleata</name>
    <dbReference type="NCBI Taxonomy" id="58354"/>
    <lineage>
        <taxon>Bacteria</taxon>
        <taxon>Bacillati</taxon>
        <taxon>Actinomycetota</taxon>
        <taxon>Actinomycetes</taxon>
        <taxon>Kitasatosporales</taxon>
        <taxon>Streptomycetaceae</taxon>
        <taxon>Kitasatospora</taxon>
    </lineage>
</organism>
<accession>A0ABT1J0T4</accession>
<feature type="compositionally biased region" description="Low complexity" evidence="1">
    <location>
        <begin position="1"/>
        <end position="18"/>
    </location>
</feature>
<keyword evidence="3" id="KW-1185">Reference proteome</keyword>
<evidence type="ECO:0000313" key="2">
    <source>
        <dbReference type="EMBL" id="MCP2310998.1"/>
    </source>
</evidence>
<gene>
    <name evidence="2" type="ORF">FHR36_004161</name>
</gene>
<dbReference type="EMBL" id="JAMZDX010000004">
    <property type="protein sequence ID" value="MCP2310998.1"/>
    <property type="molecule type" value="Genomic_DNA"/>
</dbReference>
<evidence type="ECO:0000313" key="3">
    <source>
        <dbReference type="Proteomes" id="UP001206483"/>
    </source>
</evidence>
<evidence type="ECO:0000256" key="1">
    <source>
        <dbReference type="SAM" id="MobiDB-lite"/>
    </source>
</evidence>
<proteinExistence type="predicted"/>
<reference evidence="2 3" key="1">
    <citation type="submission" date="2022-06" db="EMBL/GenBank/DDBJ databases">
        <title>Sequencing the genomes of 1000 actinobacteria strains.</title>
        <authorList>
            <person name="Klenk H.-P."/>
        </authorList>
    </citation>
    <scope>NUCLEOTIDE SEQUENCE [LARGE SCALE GENOMIC DNA]</scope>
    <source>
        <strain evidence="2 3">DSM 41656</strain>
    </source>
</reference>
<name>A0ABT1J0T4_9ACTN</name>
<dbReference type="RefSeq" id="WP_253799650.1">
    <property type="nucleotide sequence ID" value="NZ_BAAAUB010000018.1"/>
</dbReference>
<sequence length="271" mass="29577">MGDVIGANGAAAGEGADGPTSDQGGEPHELFEPEIRRTFRTVAIDRFGGRSMPVQAALLFGPEFGPWRSESEFLGEFYNEIHHQDTCDTYTAEGVRLLTALAVDDRVPPRDRFDLVRMLLSIATEADRHTAEYWPGRHPQADAAAASRARSAVEVRLAGILARWDTECLGVRLGLAALAAAFPAAPAAVNLLPKVEAFAEAHRQDSRIAGYLRFVLILAGAKDNQVFAEVESLTGSYWRATHRDAPVPARAVHLLDQMLVRMRSLLLAQRP</sequence>